<reference evidence="2 3" key="1">
    <citation type="submission" date="2024-06" db="EMBL/GenBank/DDBJ databases">
        <authorList>
            <person name="Kraege A."/>
            <person name="Thomma B."/>
        </authorList>
    </citation>
    <scope>NUCLEOTIDE SEQUENCE [LARGE SCALE GENOMIC DNA]</scope>
</reference>
<dbReference type="Proteomes" id="UP001497392">
    <property type="component" value="Unassembled WGS sequence"/>
</dbReference>
<dbReference type="EMBL" id="CAXHTA020000005">
    <property type="protein sequence ID" value="CAL5221139.1"/>
    <property type="molecule type" value="Genomic_DNA"/>
</dbReference>
<protein>
    <submittedName>
        <fullName evidence="2">G3276 protein</fullName>
    </submittedName>
</protein>
<sequence>MEKTVSVKCRVMFGQNIMLQKENVEGVITVRADGSDSIQELKTKIATAFGGTLTKDHIMIYFGPNERMIGRQYQGDPTVDEATQQLREFSVLGWLERFPHWFLSAKLMPGAPPPPGVAIHKAAAIAEKKDPDQAVIDARAKGEIPALSELPGPWGPQKYVPSERDLEHSPVKFPKGFSPLSDQPLVF</sequence>
<evidence type="ECO:0000313" key="3">
    <source>
        <dbReference type="Proteomes" id="UP001497392"/>
    </source>
</evidence>
<gene>
    <name evidence="2" type="primary">g3276</name>
    <name evidence="2" type="ORF">VP750_LOCUS2798</name>
</gene>
<keyword evidence="3" id="KW-1185">Reference proteome</keyword>
<evidence type="ECO:0000313" key="2">
    <source>
        <dbReference type="EMBL" id="CAL5221139.1"/>
    </source>
</evidence>
<accession>A0ABP1FME7</accession>
<comment type="caution">
    <text evidence="2">The sequence shown here is derived from an EMBL/GenBank/DDBJ whole genome shotgun (WGS) entry which is preliminary data.</text>
</comment>
<evidence type="ECO:0000256" key="1">
    <source>
        <dbReference type="SAM" id="MobiDB-lite"/>
    </source>
</evidence>
<feature type="region of interest" description="Disordered" evidence="1">
    <location>
        <begin position="146"/>
        <end position="187"/>
    </location>
</feature>
<proteinExistence type="predicted"/>
<name>A0ABP1FME7_9CHLO</name>
<feature type="compositionally biased region" description="Basic and acidic residues" evidence="1">
    <location>
        <begin position="161"/>
        <end position="170"/>
    </location>
</feature>
<organism evidence="2 3">
    <name type="scientific">Coccomyxa viridis</name>
    <dbReference type="NCBI Taxonomy" id="1274662"/>
    <lineage>
        <taxon>Eukaryota</taxon>
        <taxon>Viridiplantae</taxon>
        <taxon>Chlorophyta</taxon>
        <taxon>core chlorophytes</taxon>
        <taxon>Trebouxiophyceae</taxon>
        <taxon>Trebouxiophyceae incertae sedis</taxon>
        <taxon>Coccomyxaceae</taxon>
        <taxon>Coccomyxa</taxon>
    </lineage>
</organism>